<evidence type="ECO:0000313" key="4">
    <source>
        <dbReference type="Proteomes" id="UP000002729"/>
    </source>
</evidence>
<feature type="compositionally biased region" description="Low complexity" evidence="1">
    <location>
        <begin position="507"/>
        <end position="529"/>
    </location>
</feature>
<feature type="region of interest" description="Disordered" evidence="1">
    <location>
        <begin position="375"/>
        <end position="549"/>
    </location>
</feature>
<evidence type="ECO:0000256" key="1">
    <source>
        <dbReference type="SAM" id="MobiDB-lite"/>
    </source>
</evidence>
<feature type="compositionally biased region" description="Acidic residues" evidence="1">
    <location>
        <begin position="379"/>
        <end position="433"/>
    </location>
</feature>
<dbReference type="KEGG" id="aaf:AURANDRAFT_70706"/>
<dbReference type="InParanoid" id="F0XXM6"/>
<organism evidence="4">
    <name type="scientific">Aureococcus anophagefferens</name>
    <name type="common">Harmful bloom alga</name>
    <dbReference type="NCBI Taxonomy" id="44056"/>
    <lineage>
        <taxon>Eukaryota</taxon>
        <taxon>Sar</taxon>
        <taxon>Stramenopiles</taxon>
        <taxon>Ochrophyta</taxon>
        <taxon>Pelagophyceae</taxon>
        <taxon>Pelagomonadales</taxon>
        <taxon>Pelagomonadaceae</taxon>
        <taxon>Aureococcus</taxon>
    </lineage>
</organism>
<sequence>MAATADLPAMLDKYRGQLGAVIQEVAAAPAEREPDYRLAHLEAGAGAGADDAGAFPEALTPRLASLVQGSALPLGDVAAAAAAALGDDSCAFAEKAAAKIRLVAERKAYGIAPKKGVAAAEDASVLHIWRWEVVAAEAYFGDASLKAIKAARAARGRVGKKAKALGKLVDALVKGDAAKALAEEEKVLKISRDEDAARLKAEAADRKKREKEAEKKAKEDAKALKKRESEDAKAAKKRESEDAREASAAKKKKVDDGASSASKSLMGAFLKKAPKPPAPVAAAPAPAERPRSREDVAAGDAKTDAFVRAIAAARADPPPLESLRRPFAPRPPREPRAAGAKRLAYFHFHENFKPPSLQVVEASSAVVTATAPFAKDPAVDYDYDSDDDYAANEGEIEDGEDLSDDDGEKSEGGEEDALDYGDDFLEGDDELDDGAPRAAKKRAAPRQRAVVVVSPLKPGEAGDDERERLLAPYAATFFFDPDAPDPDPDPEPEPKAKKPRKPKKSAEAAAPAPAPAAGAAPPAAAPDKPASSEKKKKPKKKEPDMTGQKTLTFPVVTRFDHKMRYVVRKQGAYLRQGGSLQSAKVCTLAGGTRVLCDKSWPLDASTTRVHVLEPAVGWVSLKCLRDGRMQLGYYLAKDPRLALWHERLERGAAAATRGPGDAWASPVGAFAEVRDAPGGVLLGVVWRDAAVLVRRTRARGEPFVGRRRPRGADDLDVPRAAAGWLELAASDARSWFRGGSRRGAWVRARAVAFPPDAVALDGAARYHPERRPSAAAMARFAYGAGLANVAAPVSLEQLRGAAARFCFAPSKRTWEQNISDACRCPQDFLAPSYDENVPAAPPGPGCWLIPTEDGWALRLCERRADYERLGWRVLAGDLEETRELMDKVRLRKRARRMGLEHCLPASYATLRAARFPCIVKTAVGDFGSTVRFARDARELDAAISELKLDSRRMNDAWLVQELCEGPVEYSASCVVRDGRILDVVATRYTYDAAVYVWPRVEERRELRVVDAPVPGNHLEVMAALLRGYTGVCNFNYKLRGNGELCIFEVNVRSGEDLACDVPPDRLRCLLERLDGTFPPLGRVDELVDEVQRVVARSDAS</sequence>
<keyword evidence="4" id="KW-1185">Reference proteome</keyword>
<gene>
    <name evidence="3" type="ORF">AURANDRAFT_70706</name>
</gene>
<feature type="compositionally biased region" description="Basic and acidic residues" evidence="1">
    <location>
        <begin position="288"/>
        <end position="299"/>
    </location>
</feature>
<dbReference type="InterPro" id="IPR022043">
    <property type="entry name" value="CAF1A_DD"/>
</dbReference>
<name>F0XXM6_AURAN</name>
<proteinExistence type="predicted"/>
<dbReference type="AlphaFoldDB" id="F0XXM6"/>
<dbReference type="Gene3D" id="3.30.470.20">
    <property type="entry name" value="ATP-grasp fold, B domain"/>
    <property type="match status" value="1"/>
</dbReference>
<dbReference type="GeneID" id="20227880"/>
<dbReference type="EMBL" id="GL833121">
    <property type="protein sequence ID" value="EGB12324.1"/>
    <property type="molecule type" value="Genomic_DNA"/>
</dbReference>
<dbReference type="SUPFAM" id="SSF56059">
    <property type="entry name" value="Glutathione synthetase ATP-binding domain-like"/>
    <property type="match status" value="1"/>
</dbReference>
<feature type="compositionally biased region" description="Acidic residues" evidence="1">
    <location>
        <begin position="482"/>
        <end position="491"/>
    </location>
</feature>
<accession>F0XXM6</accession>
<dbReference type="Proteomes" id="UP000002729">
    <property type="component" value="Unassembled WGS sequence"/>
</dbReference>
<feature type="domain" description="Chromatin assembly factor 1 subunit A dimerization" evidence="2">
    <location>
        <begin position="345"/>
        <end position="416"/>
    </location>
</feature>
<feature type="region of interest" description="Disordered" evidence="1">
    <location>
        <begin position="317"/>
        <end position="338"/>
    </location>
</feature>
<feature type="region of interest" description="Disordered" evidence="1">
    <location>
        <begin position="201"/>
        <end position="299"/>
    </location>
</feature>
<dbReference type="OrthoDB" id="432907at2759"/>
<dbReference type="RefSeq" id="XP_009033375.1">
    <property type="nucleotide sequence ID" value="XM_009035127.1"/>
</dbReference>
<protein>
    <recommendedName>
        <fullName evidence="2">Chromatin assembly factor 1 subunit A dimerization domain-containing protein</fullName>
    </recommendedName>
</protein>
<dbReference type="eggNOG" id="ENOG502S08W">
    <property type="taxonomic scope" value="Eukaryota"/>
</dbReference>
<evidence type="ECO:0000259" key="2">
    <source>
        <dbReference type="Pfam" id="PF12253"/>
    </source>
</evidence>
<feature type="compositionally biased region" description="Basic and acidic residues" evidence="1">
    <location>
        <begin position="201"/>
        <end position="256"/>
    </location>
</feature>
<evidence type="ECO:0000313" key="3">
    <source>
        <dbReference type="EMBL" id="EGB12324.1"/>
    </source>
</evidence>
<dbReference type="Pfam" id="PF12253">
    <property type="entry name" value="CAF1A_dimeriz"/>
    <property type="match status" value="1"/>
</dbReference>
<reference evidence="3 4" key="1">
    <citation type="journal article" date="2011" name="Proc. Natl. Acad. Sci. U.S.A.">
        <title>Niche of harmful alga Aureococcus anophagefferens revealed through ecogenomics.</title>
        <authorList>
            <person name="Gobler C.J."/>
            <person name="Berry D.L."/>
            <person name="Dyhrman S.T."/>
            <person name="Wilhelm S.W."/>
            <person name="Salamov A."/>
            <person name="Lobanov A.V."/>
            <person name="Zhang Y."/>
            <person name="Collier J.L."/>
            <person name="Wurch L.L."/>
            <person name="Kustka A.B."/>
            <person name="Dill B.D."/>
            <person name="Shah M."/>
            <person name="VerBerkmoes N.C."/>
            <person name="Kuo A."/>
            <person name="Terry A."/>
            <person name="Pangilinan J."/>
            <person name="Lindquist E.A."/>
            <person name="Lucas S."/>
            <person name="Paulsen I.T."/>
            <person name="Hattenrath-Lehmann T.K."/>
            <person name="Talmage S.C."/>
            <person name="Walker E.A."/>
            <person name="Koch F."/>
            <person name="Burson A.M."/>
            <person name="Marcoval M.A."/>
            <person name="Tang Y.Z."/>
            <person name="Lecleir G.R."/>
            <person name="Coyne K.J."/>
            <person name="Berg G.M."/>
            <person name="Bertrand E.M."/>
            <person name="Saito M.A."/>
            <person name="Gladyshev V.N."/>
            <person name="Grigoriev I.V."/>
        </authorList>
    </citation>
    <scope>NUCLEOTIDE SEQUENCE [LARGE SCALE GENOMIC DNA]</scope>
    <source>
        <strain evidence="4">CCMP 1984</strain>
    </source>
</reference>